<reference evidence="8 9" key="1">
    <citation type="submission" date="2013-03" db="EMBL/GenBank/DDBJ databases">
        <title>The Genome Sequence of Enterococcus sulfureus ATCC_49903 (PacBio/Illumina hybrid assembly).</title>
        <authorList>
            <consortium name="The Broad Institute Genomics Platform"/>
            <consortium name="The Broad Institute Genome Sequencing Center for Infectious Disease"/>
            <person name="Earl A."/>
            <person name="Russ C."/>
            <person name="Gilmore M."/>
            <person name="Surin D."/>
            <person name="Walker B."/>
            <person name="Young S."/>
            <person name="Zeng Q."/>
            <person name="Gargeya S."/>
            <person name="Fitzgerald M."/>
            <person name="Haas B."/>
            <person name="Abouelleil A."/>
            <person name="Allen A.W."/>
            <person name="Alvarado L."/>
            <person name="Arachchi H.M."/>
            <person name="Berlin A.M."/>
            <person name="Chapman S.B."/>
            <person name="Gainer-Dewar J."/>
            <person name="Goldberg J."/>
            <person name="Griggs A."/>
            <person name="Gujja S."/>
            <person name="Hansen M."/>
            <person name="Howarth C."/>
            <person name="Imamovic A."/>
            <person name="Ireland A."/>
            <person name="Larimer J."/>
            <person name="McCowan C."/>
            <person name="Murphy C."/>
            <person name="Pearson M."/>
            <person name="Poon T.W."/>
            <person name="Priest M."/>
            <person name="Roberts A."/>
            <person name="Saif S."/>
            <person name="Shea T."/>
            <person name="Sisk P."/>
            <person name="Sykes S."/>
            <person name="Wortman J."/>
            <person name="Nusbaum C."/>
            <person name="Birren B."/>
        </authorList>
    </citation>
    <scope>NUCLEOTIDE SEQUENCE [LARGE SCALE GENOMIC DNA]</scope>
    <source>
        <strain evidence="8 9">ATCC 49903</strain>
    </source>
</reference>
<evidence type="ECO:0000256" key="6">
    <source>
        <dbReference type="SAM" id="SignalP"/>
    </source>
</evidence>
<dbReference type="GO" id="GO:0015833">
    <property type="term" value="P:peptide transport"/>
    <property type="evidence" value="ECO:0007669"/>
    <property type="project" value="UniProtKB-KW"/>
</dbReference>
<dbReference type="PANTHER" id="PTHR30290">
    <property type="entry name" value="PERIPLASMIC BINDING COMPONENT OF ABC TRANSPORTER"/>
    <property type="match status" value="1"/>
</dbReference>
<evidence type="ECO:0000313" key="8">
    <source>
        <dbReference type="EMBL" id="EOT87288.1"/>
    </source>
</evidence>
<evidence type="ECO:0000256" key="1">
    <source>
        <dbReference type="ARBA" id="ARBA00004196"/>
    </source>
</evidence>
<dbReference type="OrthoDB" id="2255988at2"/>
<dbReference type="PATRIC" id="fig|1140003.3.peg.343"/>
<keyword evidence="9" id="KW-1185">Reference proteome</keyword>
<accession>S0LD06</accession>
<dbReference type="eggNOG" id="COG4166">
    <property type="taxonomic scope" value="Bacteria"/>
</dbReference>
<evidence type="ECO:0000256" key="4">
    <source>
        <dbReference type="ARBA" id="ARBA00022729"/>
    </source>
</evidence>
<dbReference type="InterPro" id="IPR030678">
    <property type="entry name" value="Peptide/Ni-bd"/>
</dbReference>
<protein>
    <submittedName>
        <fullName evidence="8">Pheromone-binding protein</fullName>
    </submittedName>
</protein>
<sequence length="541" mass="59776">MKKRLVASLAIATLLLGACSTTGNKKESTTDTKQVIEVSTPGELSTLDSGQYSDVNSSDMIGQVTEGLYRTNKDGDPELALAAEKPTVSEDGKTYTFKLKDTTWSNGDPVTANDFVYAYQYVVDPANASSSSNRMDIFKNASKIRRGEASVDTLGVKALDDKTLQIELESPITYLDQVLVGTPFMPKNAAFAKEKGKSYGTTTENFVGNGPFVIEDWTGTNESWKLVKNPKYWDADNVKLDEVDVQVVKEVGTGVNLFETQALDFTTLSDTYAKQYKDNKNAHYVPKSLVGYLSANQKREVTGNVKVRQAIMQAIDKKAFAEDILGDGSTALNGFVPANFAKDPKTGEDFRKENGDLLPYNVEQAQKLWAEAKQELGQDEITLEVLSADTAAAKKTIEFIQGQLEQNLPGLKINLKSVPLQNRLDLQTQGDFDIAFGTWTPDYADPINFLEFYDSKGGLNTSGYVSESYDQGLEEARTTLANDPEARWDKLKELEKQLVETDTAVIPLYQGAVAYLQSDQLKDLQIYPFGRTVSYRLAYVE</sequence>
<dbReference type="PROSITE" id="PS51257">
    <property type="entry name" value="PROKAR_LIPOPROTEIN"/>
    <property type="match status" value="1"/>
</dbReference>
<keyword evidence="4 6" id="KW-0732">Signal</keyword>
<comment type="subcellular location">
    <subcellularLocation>
        <location evidence="1">Cell envelope</location>
    </subcellularLocation>
</comment>
<comment type="similarity">
    <text evidence="2">Belongs to the bacterial solute-binding protein 5 family.</text>
</comment>
<evidence type="ECO:0000256" key="3">
    <source>
        <dbReference type="ARBA" id="ARBA00022448"/>
    </source>
</evidence>
<dbReference type="GO" id="GO:0043190">
    <property type="term" value="C:ATP-binding cassette (ABC) transporter complex"/>
    <property type="evidence" value="ECO:0007669"/>
    <property type="project" value="InterPro"/>
</dbReference>
<dbReference type="CDD" id="cd08504">
    <property type="entry name" value="PBP2_OppA"/>
    <property type="match status" value="1"/>
</dbReference>
<dbReference type="EMBL" id="ASWO01000001">
    <property type="protein sequence ID" value="EOT87288.1"/>
    <property type="molecule type" value="Genomic_DNA"/>
</dbReference>
<evidence type="ECO:0000259" key="7">
    <source>
        <dbReference type="Pfam" id="PF00496"/>
    </source>
</evidence>
<name>S0LD06_9ENTE</name>
<feature type="signal peptide" evidence="6">
    <location>
        <begin position="1"/>
        <end position="25"/>
    </location>
</feature>
<dbReference type="Gene3D" id="3.10.105.10">
    <property type="entry name" value="Dipeptide-binding Protein, Domain 3"/>
    <property type="match status" value="1"/>
</dbReference>
<dbReference type="PIRSF" id="PIRSF002741">
    <property type="entry name" value="MppA"/>
    <property type="match status" value="1"/>
</dbReference>
<proteinExistence type="inferred from homology"/>
<dbReference type="Pfam" id="PF00496">
    <property type="entry name" value="SBP_bac_5"/>
    <property type="match status" value="1"/>
</dbReference>
<feature type="chain" id="PRO_5004498865" evidence="6">
    <location>
        <begin position="26"/>
        <end position="541"/>
    </location>
</feature>
<dbReference type="AlphaFoldDB" id="S0LD06"/>
<evidence type="ECO:0000256" key="5">
    <source>
        <dbReference type="ARBA" id="ARBA00022856"/>
    </source>
</evidence>
<dbReference type="FunFam" id="3.10.105.10:FF:000001">
    <property type="entry name" value="Oligopeptide ABC transporter, oligopeptide-binding protein"/>
    <property type="match status" value="1"/>
</dbReference>
<comment type="caution">
    <text evidence="8">The sequence shown here is derived from an EMBL/GenBank/DDBJ whole genome shotgun (WGS) entry which is preliminary data.</text>
</comment>
<dbReference type="GO" id="GO:1904680">
    <property type="term" value="F:peptide transmembrane transporter activity"/>
    <property type="evidence" value="ECO:0007669"/>
    <property type="project" value="TreeGrafter"/>
</dbReference>
<dbReference type="FunFam" id="3.90.76.10:FF:000001">
    <property type="entry name" value="Oligopeptide ABC transporter substrate-binding protein"/>
    <property type="match status" value="1"/>
</dbReference>
<dbReference type="PANTHER" id="PTHR30290:SF10">
    <property type="entry name" value="PERIPLASMIC OLIGOPEPTIDE-BINDING PROTEIN-RELATED"/>
    <property type="match status" value="1"/>
</dbReference>
<dbReference type="Gene3D" id="3.90.76.10">
    <property type="entry name" value="Dipeptide-binding Protein, Domain 1"/>
    <property type="match status" value="1"/>
</dbReference>
<dbReference type="Proteomes" id="UP000015961">
    <property type="component" value="Unassembled WGS sequence"/>
</dbReference>
<keyword evidence="5" id="KW-0653">Protein transport</keyword>
<feature type="domain" description="Solute-binding protein family 5" evidence="7">
    <location>
        <begin position="80"/>
        <end position="458"/>
    </location>
</feature>
<evidence type="ECO:0000313" key="9">
    <source>
        <dbReference type="Proteomes" id="UP000015961"/>
    </source>
</evidence>
<dbReference type="RefSeq" id="WP_016184840.1">
    <property type="nucleotide sequence ID" value="NZ_ASWO01000001.1"/>
</dbReference>
<gene>
    <name evidence="8" type="ORF">I573_00344</name>
</gene>
<organism evidence="8 9">
    <name type="scientific">Enterococcus sulfureus ATCC 49903</name>
    <dbReference type="NCBI Taxonomy" id="1140003"/>
    <lineage>
        <taxon>Bacteria</taxon>
        <taxon>Bacillati</taxon>
        <taxon>Bacillota</taxon>
        <taxon>Bacilli</taxon>
        <taxon>Lactobacillales</taxon>
        <taxon>Enterococcaceae</taxon>
        <taxon>Enterococcus</taxon>
    </lineage>
</organism>
<dbReference type="SUPFAM" id="SSF53850">
    <property type="entry name" value="Periplasmic binding protein-like II"/>
    <property type="match status" value="1"/>
</dbReference>
<dbReference type="InterPro" id="IPR039424">
    <property type="entry name" value="SBP_5"/>
</dbReference>
<keyword evidence="5" id="KW-0571">Peptide transport</keyword>
<dbReference type="STRING" id="1140003.OMY_00349"/>
<dbReference type="GO" id="GO:0030288">
    <property type="term" value="C:outer membrane-bounded periplasmic space"/>
    <property type="evidence" value="ECO:0007669"/>
    <property type="project" value="UniProtKB-ARBA"/>
</dbReference>
<keyword evidence="3" id="KW-0813">Transport</keyword>
<evidence type="ECO:0000256" key="2">
    <source>
        <dbReference type="ARBA" id="ARBA00005695"/>
    </source>
</evidence>
<dbReference type="Gene3D" id="3.40.190.10">
    <property type="entry name" value="Periplasmic binding protein-like II"/>
    <property type="match status" value="1"/>
</dbReference>
<dbReference type="InterPro" id="IPR000914">
    <property type="entry name" value="SBP_5_dom"/>
</dbReference>